<proteinExistence type="predicted"/>
<feature type="transmembrane region" description="Helical" evidence="5">
    <location>
        <begin position="333"/>
        <end position="355"/>
    </location>
</feature>
<feature type="transmembrane region" description="Helical" evidence="5">
    <location>
        <begin position="142"/>
        <end position="159"/>
    </location>
</feature>
<evidence type="ECO:0000256" key="1">
    <source>
        <dbReference type="ARBA" id="ARBA00004141"/>
    </source>
</evidence>
<accession>A0A832RVK9</accession>
<dbReference type="CDD" id="cd17370">
    <property type="entry name" value="MFS_MJ1317_like"/>
    <property type="match status" value="1"/>
</dbReference>
<dbReference type="EMBL" id="DUIH01000002">
    <property type="protein sequence ID" value="HIH69083.1"/>
    <property type="molecule type" value="Genomic_DNA"/>
</dbReference>
<evidence type="ECO:0000313" key="7">
    <source>
        <dbReference type="EMBL" id="HIH69083.1"/>
    </source>
</evidence>
<protein>
    <submittedName>
        <fullName evidence="7">MFS transporter</fullName>
    </submittedName>
</protein>
<dbReference type="GO" id="GO:0022857">
    <property type="term" value="F:transmembrane transporter activity"/>
    <property type="evidence" value="ECO:0007669"/>
    <property type="project" value="InterPro"/>
</dbReference>
<dbReference type="RefSeq" id="WP_042684358.1">
    <property type="nucleotide sequence ID" value="NZ_DUIH01000002.1"/>
</dbReference>
<comment type="caution">
    <text evidence="7">The sequence shown here is derived from an EMBL/GenBank/DDBJ whole genome shotgun (WGS) entry which is preliminary data.</text>
</comment>
<dbReference type="GO" id="GO:0016020">
    <property type="term" value="C:membrane"/>
    <property type="evidence" value="ECO:0007669"/>
    <property type="project" value="UniProtKB-SubCell"/>
</dbReference>
<keyword evidence="4 5" id="KW-0472">Membrane</keyword>
<dbReference type="PROSITE" id="PS00216">
    <property type="entry name" value="SUGAR_TRANSPORT_1"/>
    <property type="match status" value="1"/>
</dbReference>
<gene>
    <name evidence="7" type="ORF">HA299_00430</name>
</gene>
<dbReference type="Gene3D" id="1.20.1250.20">
    <property type="entry name" value="MFS general substrate transporter like domains"/>
    <property type="match status" value="2"/>
</dbReference>
<dbReference type="InterPro" id="IPR036259">
    <property type="entry name" value="MFS_trans_sf"/>
</dbReference>
<evidence type="ECO:0000256" key="3">
    <source>
        <dbReference type="ARBA" id="ARBA00022989"/>
    </source>
</evidence>
<organism evidence="7 8">
    <name type="scientific">Methermicoccus shengliensis</name>
    <dbReference type="NCBI Taxonomy" id="660064"/>
    <lineage>
        <taxon>Archaea</taxon>
        <taxon>Methanobacteriati</taxon>
        <taxon>Methanobacteriota</taxon>
        <taxon>Stenosarchaea group</taxon>
        <taxon>Methanomicrobia</taxon>
        <taxon>Methanosarcinales</taxon>
        <taxon>Methermicoccaceae</taxon>
        <taxon>Methermicoccus</taxon>
    </lineage>
</organism>
<dbReference type="Proteomes" id="UP000600363">
    <property type="component" value="Unassembled WGS sequence"/>
</dbReference>
<reference evidence="7" key="1">
    <citation type="journal article" date="2020" name="bioRxiv">
        <title>A rank-normalized archaeal taxonomy based on genome phylogeny resolves widespread incomplete and uneven classifications.</title>
        <authorList>
            <person name="Rinke C."/>
            <person name="Chuvochina M."/>
            <person name="Mussig A.J."/>
            <person name="Chaumeil P.-A."/>
            <person name="Waite D.W."/>
            <person name="Whitman W.B."/>
            <person name="Parks D.H."/>
            <person name="Hugenholtz P."/>
        </authorList>
    </citation>
    <scope>NUCLEOTIDE SEQUENCE</scope>
    <source>
        <strain evidence="7">UBA12518</strain>
    </source>
</reference>
<evidence type="ECO:0000256" key="5">
    <source>
        <dbReference type="SAM" id="Phobius"/>
    </source>
</evidence>
<dbReference type="PANTHER" id="PTHR23518">
    <property type="entry name" value="C-METHYLTRANSFERASE"/>
    <property type="match status" value="1"/>
</dbReference>
<name>A0A832RVK9_9EURY</name>
<evidence type="ECO:0000256" key="4">
    <source>
        <dbReference type="ARBA" id="ARBA00023136"/>
    </source>
</evidence>
<evidence type="ECO:0000313" key="8">
    <source>
        <dbReference type="Proteomes" id="UP000600363"/>
    </source>
</evidence>
<feature type="transmembrane region" description="Helical" evidence="5">
    <location>
        <begin position="166"/>
        <end position="184"/>
    </location>
</feature>
<feature type="transmembrane region" description="Helical" evidence="5">
    <location>
        <begin position="281"/>
        <end position="312"/>
    </location>
</feature>
<dbReference type="PROSITE" id="PS50850">
    <property type="entry name" value="MFS"/>
    <property type="match status" value="1"/>
</dbReference>
<feature type="transmembrane region" description="Helical" evidence="5">
    <location>
        <begin position="361"/>
        <end position="382"/>
    </location>
</feature>
<evidence type="ECO:0000259" key="6">
    <source>
        <dbReference type="PROSITE" id="PS50850"/>
    </source>
</evidence>
<comment type="subcellular location">
    <subcellularLocation>
        <location evidence="1">Membrane</location>
        <topology evidence="1">Multi-pass membrane protein</topology>
    </subcellularLocation>
</comment>
<feature type="transmembrane region" description="Helical" evidence="5">
    <location>
        <begin position="32"/>
        <end position="54"/>
    </location>
</feature>
<dbReference type="Pfam" id="PF07690">
    <property type="entry name" value="MFS_1"/>
    <property type="match status" value="1"/>
</dbReference>
<dbReference type="InterPro" id="IPR011701">
    <property type="entry name" value="MFS"/>
</dbReference>
<keyword evidence="2 5" id="KW-0812">Transmembrane</keyword>
<dbReference type="InterPro" id="IPR005829">
    <property type="entry name" value="Sugar_transporter_CS"/>
</dbReference>
<sequence length="388" mass="41320">MARRGMTNILLLGATSLITDLSSDMIMPLLPLFIASLGGGGVVVGLAGGLGDSLSSLLKVVSGRISDVIGRRKLLVLLGYLSSSVAKLLFPLAQSGYDVVAIRFFERMGKGIRTAPRDALVAAYSTESTRGKGFGIHRAMDTTGAVLGSVLALLLIWVFGFSMRTILLMAAIIGFFALLPLYFVEDVKTSPLSGSSRLALAGLSPQLKRLILATTLFALGNFSYMFFVLRASTLFSERLAIAVPIALYIVFNIVYALSTIPAGSLSDRIGRKRGLLVGYGLFFFTCVGFALFSSAWMLVPLFMLYGLSYGFIEPIERAYVSDLARSELRGTALGTFHASVGLATLPASLMAGFLWDAVSYSATFLWGACASFTAICALVLLVRDGGGQ</sequence>
<dbReference type="SUPFAM" id="SSF103473">
    <property type="entry name" value="MFS general substrate transporter"/>
    <property type="match status" value="1"/>
</dbReference>
<dbReference type="InterPro" id="IPR020846">
    <property type="entry name" value="MFS_dom"/>
</dbReference>
<feature type="transmembrane region" description="Helical" evidence="5">
    <location>
        <begin position="210"/>
        <end position="229"/>
    </location>
</feature>
<keyword evidence="3 5" id="KW-1133">Transmembrane helix</keyword>
<feature type="transmembrane region" description="Helical" evidence="5">
    <location>
        <begin position="241"/>
        <end position="261"/>
    </location>
</feature>
<dbReference type="PANTHER" id="PTHR23518:SF2">
    <property type="entry name" value="MAJOR FACILITATOR SUPERFAMILY TRANSPORTER"/>
    <property type="match status" value="1"/>
</dbReference>
<feature type="domain" description="Major facilitator superfamily (MFS) profile" evidence="6">
    <location>
        <begin position="8"/>
        <end position="385"/>
    </location>
</feature>
<evidence type="ECO:0000256" key="2">
    <source>
        <dbReference type="ARBA" id="ARBA00022692"/>
    </source>
</evidence>
<dbReference type="AlphaFoldDB" id="A0A832RVK9"/>